<organism>
    <name type="scientific">Pediculus humanus subsp. corporis</name>
    <name type="common">Body louse</name>
    <dbReference type="NCBI Taxonomy" id="121224"/>
    <lineage>
        <taxon>Eukaryota</taxon>
        <taxon>Metazoa</taxon>
        <taxon>Ecdysozoa</taxon>
        <taxon>Arthropoda</taxon>
        <taxon>Hexapoda</taxon>
        <taxon>Insecta</taxon>
        <taxon>Pterygota</taxon>
        <taxon>Neoptera</taxon>
        <taxon>Paraneoptera</taxon>
        <taxon>Psocodea</taxon>
        <taxon>Troctomorpha</taxon>
        <taxon>Phthiraptera</taxon>
        <taxon>Anoplura</taxon>
        <taxon>Pediculidae</taxon>
        <taxon>Pediculus</taxon>
    </lineage>
</organism>
<feature type="compositionally biased region" description="Polar residues" evidence="1">
    <location>
        <begin position="312"/>
        <end position="328"/>
    </location>
</feature>
<feature type="region of interest" description="Disordered" evidence="1">
    <location>
        <begin position="296"/>
        <end position="346"/>
    </location>
</feature>
<evidence type="ECO:0000313" key="2">
    <source>
        <dbReference type="EMBL" id="EEB14944.1"/>
    </source>
</evidence>
<gene>
    <name evidence="3" type="primary">8231765</name>
    <name evidence="2" type="ORF">Phum_PHUM335290</name>
</gene>
<feature type="compositionally biased region" description="Basic and acidic residues" evidence="1">
    <location>
        <begin position="296"/>
        <end position="307"/>
    </location>
</feature>
<dbReference type="HOGENOM" id="CLU_605957_0_0_1"/>
<evidence type="ECO:0000313" key="3">
    <source>
        <dbReference type="EnsemblMetazoa" id="PHUM335290-PA"/>
    </source>
</evidence>
<dbReference type="KEGG" id="phu:Phum_PHUM335290"/>
<dbReference type="EMBL" id="DS235339">
    <property type="protein sequence ID" value="EEB14944.1"/>
    <property type="molecule type" value="Genomic_DNA"/>
</dbReference>
<keyword evidence="4" id="KW-1185">Reference proteome</keyword>
<protein>
    <submittedName>
        <fullName evidence="2 3">Ubiquitin-protein ligase BRE1, putative</fullName>
    </submittedName>
</protein>
<reference evidence="3" key="3">
    <citation type="submission" date="2020-05" db="UniProtKB">
        <authorList>
            <consortium name="EnsemblMetazoa"/>
        </authorList>
    </citation>
    <scope>IDENTIFICATION</scope>
    <source>
        <strain evidence="3">USDA</strain>
    </source>
</reference>
<dbReference type="EnsemblMetazoa" id="PHUM335290-RA">
    <property type="protein sequence ID" value="PHUM335290-PA"/>
    <property type="gene ID" value="PHUM335290"/>
</dbReference>
<dbReference type="VEuPathDB" id="VectorBase:PHUM335290"/>
<dbReference type="RefSeq" id="XP_002427682.1">
    <property type="nucleotide sequence ID" value="XM_002427637.1"/>
</dbReference>
<dbReference type="CTD" id="8231765"/>
<dbReference type="GO" id="GO:0016874">
    <property type="term" value="F:ligase activity"/>
    <property type="evidence" value="ECO:0007669"/>
    <property type="project" value="UniProtKB-KW"/>
</dbReference>
<dbReference type="GeneID" id="8231765"/>
<reference evidence="2" key="1">
    <citation type="submission" date="2007-04" db="EMBL/GenBank/DDBJ databases">
        <title>Annotation of Pediculus humanus corporis strain USDA.</title>
        <authorList>
            <person name="Kirkness E."/>
            <person name="Hannick L."/>
            <person name="Hass B."/>
            <person name="Bruggner R."/>
            <person name="Lawson D."/>
            <person name="Bidwell S."/>
            <person name="Joardar V."/>
            <person name="Caler E."/>
            <person name="Walenz B."/>
            <person name="Inman J."/>
            <person name="Schobel S."/>
            <person name="Galinsky K."/>
            <person name="Amedeo P."/>
            <person name="Strausberg R."/>
        </authorList>
    </citation>
    <scope>NUCLEOTIDE SEQUENCE</scope>
    <source>
        <strain evidence="2">USDA</strain>
    </source>
</reference>
<evidence type="ECO:0000313" key="4">
    <source>
        <dbReference type="Proteomes" id="UP000009046"/>
    </source>
</evidence>
<dbReference type="InParanoid" id="E0VNI8"/>
<dbReference type="Proteomes" id="UP000009046">
    <property type="component" value="Unassembled WGS sequence"/>
</dbReference>
<dbReference type="AlphaFoldDB" id="E0VNI8"/>
<name>E0VNI8_PEDHC</name>
<keyword evidence="2" id="KW-0436">Ligase</keyword>
<dbReference type="EMBL" id="AAZO01003903">
    <property type="status" value="NOT_ANNOTATED_CDS"/>
    <property type="molecule type" value="Genomic_DNA"/>
</dbReference>
<proteinExistence type="predicted"/>
<accession>E0VNI8</accession>
<reference evidence="2" key="2">
    <citation type="submission" date="2007-04" db="EMBL/GenBank/DDBJ databases">
        <title>The genome of the human body louse.</title>
        <authorList>
            <consortium name="The Human Body Louse Genome Consortium"/>
            <person name="Kirkness E."/>
            <person name="Walenz B."/>
            <person name="Hass B."/>
            <person name="Bruggner R."/>
            <person name="Strausberg R."/>
        </authorList>
    </citation>
    <scope>NUCLEOTIDE SEQUENCE</scope>
    <source>
        <strain evidence="2">USDA</strain>
    </source>
</reference>
<sequence length="452" mass="51837">MGEKKLIDNLLALNKNVQNQTNQDVEERDWIDGSIIFNDSKLNGNGENNFDRRLTFNIDKNSTNSNTYDKMKSRETYEIAPKKILTRQTTFEVPQKESVLLDKTNSRATYDIPKNEKKIFEQVLNEINLNDVKIKTDKIAKVSLKNDTKEIEKKKNLGKKFDENVLVANKKRNSNQSGQVKMLTIPYTSITRREKTDEKNKVDFPFKLAKKSINIKRNSKLPPKIELIKSPAIGKKFVSSTPSKTLLLSSTQAKKPLPTKIPSVLNLTNSKLTKAEILTNRNDEFKENVKRILQEKKKKKEPEEIVRKKSLTPKSNIKSSPGTLTNKSRALKDKTSEKLNQSDISKSFITPNKPIVANKMPDFNKIHQKQFEQMDSLTDYLKKKEERMKKLLGHSQSPSKKSMNGDDDDIFKFQSATKTRTNKLGSSVENLKNVKIAQKETIKNKLPFHNVQ</sequence>
<evidence type="ECO:0000256" key="1">
    <source>
        <dbReference type="SAM" id="MobiDB-lite"/>
    </source>
</evidence>